<dbReference type="Pfam" id="PF00891">
    <property type="entry name" value="Methyltransf_2"/>
    <property type="match status" value="1"/>
</dbReference>
<dbReference type="PANTHER" id="PTHR11746">
    <property type="entry name" value="O-METHYLTRANSFERASE"/>
    <property type="match status" value="1"/>
</dbReference>
<dbReference type="AlphaFoldDB" id="A0A4S8IHU2"/>
<feature type="domain" description="O-methyltransferase dimerisation" evidence="6">
    <location>
        <begin position="22"/>
        <end position="115"/>
    </location>
</feature>
<name>A0A4S8IHU2_MUSBA</name>
<keyword evidence="2" id="KW-0808">Transferase</keyword>
<protein>
    <recommendedName>
        <fullName evidence="9">O-methyltransferase domain-containing protein</fullName>
    </recommendedName>
</protein>
<dbReference type="SUPFAM" id="SSF53335">
    <property type="entry name" value="S-adenosyl-L-methionine-dependent methyltransferases"/>
    <property type="match status" value="1"/>
</dbReference>
<dbReference type="GO" id="GO:0032259">
    <property type="term" value="P:methylation"/>
    <property type="evidence" value="ECO:0007669"/>
    <property type="project" value="UniProtKB-KW"/>
</dbReference>
<dbReference type="InterPro" id="IPR016461">
    <property type="entry name" value="COMT-like"/>
</dbReference>
<sequence length="361" mass="39637">MASTKNIQQLTLSEEEAGAWALQLASSCALPFTLKAAIELRLLDIIVEAGPGAMLSPVEIAARLPTENPQAATMVDRMLRLLAANTVVSCTVQTGADGRPTRKYGAAPIGKYLTKNEDGVSMAALALLLQDKIFVDTWHYLKDSVLEGGIPMKNAYGMFLFDYISSDPRFSKVFNEGMRSHSSIIIKNLLRVYSGFDDMEGLVDVGGNDGATLQMITSRHPHITGINYDLPHVISVAQPMPGVKHISGDMFEAVPSGDAIFLKWVLHDWSDEDCVKILKNCWKALTENGKVIVVEYILPVVPEPTAKAQDVFQLDLYLIVLTNGGRERSEEEFKDLAIEAGFPGFKAAHVFADTWVMEFTK</sequence>
<dbReference type="PROSITE" id="PS51257">
    <property type="entry name" value="PROKAR_LIPOPROTEIN"/>
    <property type="match status" value="1"/>
</dbReference>
<evidence type="ECO:0000256" key="3">
    <source>
        <dbReference type="ARBA" id="ARBA00022691"/>
    </source>
</evidence>
<dbReference type="GO" id="GO:0046983">
    <property type="term" value="F:protein dimerization activity"/>
    <property type="evidence" value="ECO:0007669"/>
    <property type="project" value="InterPro"/>
</dbReference>
<reference evidence="7 8" key="1">
    <citation type="journal article" date="2019" name="Nat. Plants">
        <title>Genome sequencing of Musa balbisiana reveals subgenome evolution and function divergence in polyploid bananas.</title>
        <authorList>
            <person name="Yao X."/>
        </authorList>
    </citation>
    <scope>NUCLEOTIDE SEQUENCE [LARGE SCALE GENOMIC DNA]</scope>
    <source>
        <strain evidence="8">cv. DH-PKW</strain>
        <tissue evidence="7">Leaves</tissue>
    </source>
</reference>
<feature type="domain" description="O-methyltransferase C-terminal" evidence="5">
    <location>
        <begin position="138"/>
        <end position="342"/>
    </location>
</feature>
<organism evidence="7 8">
    <name type="scientific">Musa balbisiana</name>
    <name type="common">Banana</name>
    <dbReference type="NCBI Taxonomy" id="52838"/>
    <lineage>
        <taxon>Eukaryota</taxon>
        <taxon>Viridiplantae</taxon>
        <taxon>Streptophyta</taxon>
        <taxon>Embryophyta</taxon>
        <taxon>Tracheophyta</taxon>
        <taxon>Spermatophyta</taxon>
        <taxon>Magnoliopsida</taxon>
        <taxon>Liliopsida</taxon>
        <taxon>Zingiberales</taxon>
        <taxon>Musaceae</taxon>
        <taxon>Musa</taxon>
    </lineage>
</organism>
<dbReference type="Pfam" id="PF08100">
    <property type="entry name" value="Dimerisation"/>
    <property type="match status" value="1"/>
</dbReference>
<evidence type="ECO:0000256" key="2">
    <source>
        <dbReference type="ARBA" id="ARBA00022679"/>
    </source>
</evidence>
<dbReference type="FunFam" id="1.10.10.10:FF:000357">
    <property type="entry name" value="Caffeic acid 3-O-methyltransferase"/>
    <property type="match status" value="1"/>
</dbReference>
<evidence type="ECO:0000259" key="6">
    <source>
        <dbReference type="Pfam" id="PF08100"/>
    </source>
</evidence>
<evidence type="ECO:0008006" key="9">
    <source>
        <dbReference type="Google" id="ProtNLM"/>
    </source>
</evidence>
<evidence type="ECO:0000259" key="5">
    <source>
        <dbReference type="Pfam" id="PF00891"/>
    </source>
</evidence>
<dbReference type="InterPro" id="IPR036388">
    <property type="entry name" value="WH-like_DNA-bd_sf"/>
</dbReference>
<evidence type="ECO:0000313" key="8">
    <source>
        <dbReference type="Proteomes" id="UP000317650"/>
    </source>
</evidence>
<evidence type="ECO:0000256" key="1">
    <source>
        <dbReference type="ARBA" id="ARBA00022603"/>
    </source>
</evidence>
<dbReference type="PIRSF" id="PIRSF005739">
    <property type="entry name" value="O-mtase"/>
    <property type="match status" value="1"/>
</dbReference>
<accession>A0A4S8IHU2</accession>
<gene>
    <name evidence="7" type="ORF">C4D60_Mb09t20110</name>
</gene>
<dbReference type="InterPro" id="IPR001077">
    <property type="entry name" value="COMT_C"/>
</dbReference>
<dbReference type="Proteomes" id="UP000317650">
    <property type="component" value="Chromosome 9"/>
</dbReference>
<dbReference type="InterPro" id="IPR012967">
    <property type="entry name" value="COMT_dimerisation"/>
</dbReference>
<keyword evidence="3" id="KW-0949">S-adenosyl-L-methionine</keyword>
<dbReference type="GO" id="GO:0008171">
    <property type="term" value="F:O-methyltransferase activity"/>
    <property type="evidence" value="ECO:0007669"/>
    <property type="project" value="InterPro"/>
</dbReference>
<evidence type="ECO:0000313" key="7">
    <source>
        <dbReference type="EMBL" id="THU47860.1"/>
    </source>
</evidence>
<keyword evidence="1" id="KW-0489">Methyltransferase</keyword>
<dbReference type="Gene3D" id="1.10.10.10">
    <property type="entry name" value="Winged helix-like DNA-binding domain superfamily/Winged helix DNA-binding domain"/>
    <property type="match status" value="1"/>
</dbReference>
<dbReference type="STRING" id="52838.A0A4S8IHU2"/>
<feature type="active site" description="Proton acceptor" evidence="4">
    <location>
        <position position="267"/>
    </location>
</feature>
<proteinExistence type="predicted"/>
<dbReference type="InterPro" id="IPR036390">
    <property type="entry name" value="WH_DNA-bd_sf"/>
</dbReference>
<dbReference type="PROSITE" id="PS51683">
    <property type="entry name" value="SAM_OMT_II"/>
    <property type="match status" value="1"/>
</dbReference>
<evidence type="ECO:0000256" key="4">
    <source>
        <dbReference type="PIRSR" id="PIRSR005739-1"/>
    </source>
</evidence>
<dbReference type="InterPro" id="IPR029063">
    <property type="entry name" value="SAM-dependent_MTases_sf"/>
</dbReference>
<dbReference type="SUPFAM" id="SSF46785">
    <property type="entry name" value="Winged helix' DNA-binding domain"/>
    <property type="match status" value="1"/>
</dbReference>
<dbReference type="FunFam" id="3.40.50.150:FF:000061">
    <property type="entry name" value="Caffeic acid O-methyltransferase"/>
    <property type="match status" value="1"/>
</dbReference>
<dbReference type="Gene3D" id="3.40.50.150">
    <property type="entry name" value="Vaccinia Virus protein VP39"/>
    <property type="match status" value="1"/>
</dbReference>
<comment type="caution">
    <text evidence="7">The sequence shown here is derived from an EMBL/GenBank/DDBJ whole genome shotgun (WGS) entry which is preliminary data.</text>
</comment>
<dbReference type="EMBL" id="PYDT01000010">
    <property type="protein sequence ID" value="THU47860.1"/>
    <property type="molecule type" value="Genomic_DNA"/>
</dbReference>
<keyword evidence="8" id="KW-1185">Reference proteome</keyword>